<dbReference type="InterPro" id="IPR011032">
    <property type="entry name" value="GroES-like_sf"/>
</dbReference>
<organism evidence="4">
    <name type="scientific">marine metagenome</name>
    <dbReference type="NCBI Taxonomy" id="408172"/>
    <lineage>
        <taxon>unclassified sequences</taxon>
        <taxon>metagenomes</taxon>
        <taxon>ecological metagenomes</taxon>
    </lineage>
</organism>
<evidence type="ECO:0000256" key="2">
    <source>
        <dbReference type="ARBA" id="ARBA00023002"/>
    </source>
</evidence>
<proteinExistence type="predicted"/>
<dbReference type="SUPFAM" id="SSF50129">
    <property type="entry name" value="GroES-like"/>
    <property type="match status" value="1"/>
</dbReference>
<feature type="non-terminal residue" evidence="4">
    <location>
        <position position="1"/>
    </location>
</feature>
<dbReference type="PROSITE" id="PS01162">
    <property type="entry name" value="QOR_ZETA_CRYSTAL"/>
    <property type="match status" value="1"/>
</dbReference>
<dbReference type="InterPro" id="IPR036291">
    <property type="entry name" value="NAD(P)-bd_dom_sf"/>
</dbReference>
<feature type="non-terminal residue" evidence="4">
    <location>
        <position position="273"/>
    </location>
</feature>
<dbReference type="InterPro" id="IPR047618">
    <property type="entry name" value="QOR-like"/>
</dbReference>
<sequence length="273" mass="29417">AYNLKVFSPDAQAPYILGMEASGEIESIGEDVVDFKVGDRVTHCMNLGAYSEVMNIAADRLILLPSDISYEIAAASTLQGLTAHYLVNELWKVKKSHNVLIHSAAGGVGLLLCQWAKYIGANVIGVVSTEEKSDYAKKFGCDHTIISSKESFVERVKALTGGRGVDVIYDAVGKDTFLDGVACLAPRGRLVSYGVSSGPIESFNINLLRPLSASVACGGLLTFTKDPTERSKNAGELHELIAKGILRVEINQRYHLNEVDKAHTELSGRMTTG</sequence>
<dbReference type="GO" id="GO:0005829">
    <property type="term" value="C:cytosol"/>
    <property type="evidence" value="ECO:0007669"/>
    <property type="project" value="TreeGrafter"/>
</dbReference>
<gene>
    <name evidence="4" type="ORF">METZ01_LOCUS418675</name>
</gene>
<dbReference type="Gene3D" id="3.90.180.10">
    <property type="entry name" value="Medium-chain alcohol dehydrogenases, catalytic domain"/>
    <property type="match status" value="1"/>
</dbReference>
<dbReference type="GO" id="GO:0003960">
    <property type="term" value="F:quinone reductase (NADPH) activity"/>
    <property type="evidence" value="ECO:0007669"/>
    <property type="project" value="InterPro"/>
</dbReference>
<dbReference type="AlphaFoldDB" id="A0A382X6D5"/>
<feature type="domain" description="Enoyl reductase (ER)" evidence="3">
    <location>
        <begin position="3"/>
        <end position="272"/>
    </location>
</feature>
<dbReference type="EMBL" id="UINC01164790">
    <property type="protein sequence ID" value="SVD65821.1"/>
    <property type="molecule type" value="Genomic_DNA"/>
</dbReference>
<dbReference type="InterPro" id="IPR002364">
    <property type="entry name" value="Quin_OxRdtase/zeta-crystal_CS"/>
</dbReference>
<dbReference type="SUPFAM" id="SSF51735">
    <property type="entry name" value="NAD(P)-binding Rossmann-fold domains"/>
    <property type="match status" value="1"/>
</dbReference>
<reference evidence="4" key="1">
    <citation type="submission" date="2018-05" db="EMBL/GenBank/DDBJ databases">
        <authorList>
            <person name="Lanie J.A."/>
            <person name="Ng W.-L."/>
            <person name="Kazmierczak K.M."/>
            <person name="Andrzejewski T.M."/>
            <person name="Davidsen T.M."/>
            <person name="Wayne K.J."/>
            <person name="Tettelin H."/>
            <person name="Glass J.I."/>
            <person name="Rusch D."/>
            <person name="Podicherti R."/>
            <person name="Tsui H.-C.T."/>
            <person name="Winkler M.E."/>
        </authorList>
    </citation>
    <scope>NUCLEOTIDE SEQUENCE</scope>
</reference>
<dbReference type="CDD" id="cd05286">
    <property type="entry name" value="QOR2"/>
    <property type="match status" value="1"/>
</dbReference>
<evidence type="ECO:0000313" key="4">
    <source>
        <dbReference type="EMBL" id="SVD65821.1"/>
    </source>
</evidence>
<dbReference type="FunFam" id="3.40.50.720:FF:000053">
    <property type="entry name" value="Quinone oxidoreductase 1"/>
    <property type="match status" value="1"/>
</dbReference>
<keyword evidence="2" id="KW-0560">Oxidoreductase</keyword>
<dbReference type="GO" id="GO:0070402">
    <property type="term" value="F:NADPH binding"/>
    <property type="evidence" value="ECO:0007669"/>
    <property type="project" value="TreeGrafter"/>
</dbReference>
<dbReference type="InterPro" id="IPR013149">
    <property type="entry name" value="ADH-like_C"/>
</dbReference>
<dbReference type="PANTHER" id="PTHR48106">
    <property type="entry name" value="QUINONE OXIDOREDUCTASE PIG3-RELATED"/>
    <property type="match status" value="1"/>
</dbReference>
<dbReference type="Pfam" id="PF00107">
    <property type="entry name" value="ADH_zinc_N"/>
    <property type="match status" value="1"/>
</dbReference>
<protein>
    <recommendedName>
        <fullName evidence="3">Enoyl reductase (ER) domain-containing protein</fullName>
    </recommendedName>
</protein>
<keyword evidence="1" id="KW-0521">NADP</keyword>
<dbReference type="GO" id="GO:0035925">
    <property type="term" value="F:mRNA 3'-UTR AU-rich region binding"/>
    <property type="evidence" value="ECO:0007669"/>
    <property type="project" value="TreeGrafter"/>
</dbReference>
<dbReference type="PANTHER" id="PTHR48106:SF13">
    <property type="entry name" value="QUINONE OXIDOREDUCTASE-RELATED"/>
    <property type="match status" value="1"/>
</dbReference>
<evidence type="ECO:0000256" key="1">
    <source>
        <dbReference type="ARBA" id="ARBA00022857"/>
    </source>
</evidence>
<accession>A0A382X6D5</accession>
<dbReference type="Pfam" id="PF08240">
    <property type="entry name" value="ADH_N"/>
    <property type="match status" value="1"/>
</dbReference>
<dbReference type="InterPro" id="IPR020843">
    <property type="entry name" value="ER"/>
</dbReference>
<dbReference type="GO" id="GO:0008270">
    <property type="term" value="F:zinc ion binding"/>
    <property type="evidence" value="ECO:0007669"/>
    <property type="project" value="InterPro"/>
</dbReference>
<dbReference type="InterPro" id="IPR013154">
    <property type="entry name" value="ADH-like_N"/>
</dbReference>
<dbReference type="SMART" id="SM00829">
    <property type="entry name" value="PKS_ER"/>
    <property type="match status" value="1"/>
</dbReference>
<dbReference type="Gene3D" id="3.40.50.720">
    <property type="entry name" value="NAD(P)-binding Rossmann-like Domain"/>
    <property type="match status" value="1"/>
</dbReference>
<evidence type="ECO:0000259" key="3">
    <source>
        <dbReference type="SMART" id="SM00829"/>
    </source>
</evidence>
<name>A0A382X6D5_9ZZZZ</name>